<name>A0A7K1KSG9_9BACT</name>
<dbReference type="SUPFAM" id="SSF56935">
    <property type="entry name" value="Porins"/>
    <property type="match status" value="1"/>
</dbReference>
<evidence type="ECO:0000313" key="17">
    <source>
        <dbReference type="Proteomes" id="UP000461162"/>
    </source>
</evidence>
<keyword evidence="3 11" id="KW-1134">Transmembrane beta strand</keyword>
<keyword evidence="16" id="KW-0675">Receptor</keyword>
<reference evidence="16 17" key="1">
    <citation type="submission" date="2019-11" db="EMBL/GenBank/DDBJ databases">
        <title>Pseudodesulfovibrio alkaliphilus, sp. nov., an alkaliphilic sulfate-reducing bacteria from mud volcano of Taman peninsula, Russia.</title>
        <authorList>
            <person name="Frolova A."/>
            <person name="Merkel A.Y."/>
            <person name="Slobodkin A.I."/>
        </authorList>
    </citation>
    <scope>NUCLEOTIDE SEQUENCE [LARGE SCALE GENOMIC DNA]</scope>
    <source>
        <strain evidence="16 17">F-1</strain>
    </source>
</reference>
<dbReference type="GO" id="GO:0006826">
    <property type="term" value="P:iron ion transport"/>
    <property type="evidence" value="ECO:0007669"/>
    <property type="project" value="UniProtKB-KW"/>
</dbReference>
<dbReference type="CDD" id="cd01347">
    <property type="entry name" value="ligand_gated_channel"/>
    <property type="match status" value="1"/>
</dbReference>
<keyword evidence="4" id="KW-0410">Iron transport</keyword>
<evidence type="ECO:0000256" key="10">
    <source>
        <dbReference type="ARBA" id="ARBA00023237"/>
    </source>
</evidence>
<dbReference type="InterPro" id="IPR036942">
    <property type="entry name" value="Beta-barrel_TonB_sf"/>
</dbReference>
<evidence type="ECO:0000256" key="1">
    <source>
        <dbReference type="ARBA" id="ARBA00004571"/>
    </source>
</evidence>
<dbReference type="PANTHER" id="PTHR32552">
    <property type="entry name" value="FERRICHROME IRON RECEPTOR-RELATED"/>
    <property type="match status" value="1"/>
</dbReference>
<evidence type="ECO:0000256" key="6">
    <source>
        <dbReference type="ARBA" id="ARBA00023004"/>
    </source>
</evidence>
<keyword evidence="10 11" id="KW-0998">Cell outer membrane</keyword>
<evidence type="ECO:0000256" key="8">
    <source>
        <dbReference type="ARBA" id="ARBA00023077"/>
    </source>
</evidence>
<evidence type="ECO:0000256" key="5">
    <source>
        <dbReference type="ARBA" id="ARBA00022692"/>
    </source>
</evidence>
<evidence type="ECO:0000256" key="11">
    <source>
        <dbReference type="PROSITE-ProRule" id="PRU01360"/>
    </source>
</evidence>
<dbReference type="Pfam" id="PF00593">
    <property type="entry name" value="TonB_dep_Rec_b-barrel"/>
    <property type="match status" value="1"/>
</dbReference>
<gene>
    <name evidence="16" type="ORF">GKC30_14710</name>
</gene>
<evidence type="ECO:0000313" key="16">
    <source>
        <dbReference type="EMBL" id="MUM78882.1"/>
    </source>
</evidence>
<dbReference type="InterPro" id="IPR000531">
    <property type="entry name" value="Beta-barrel_TonB"/>
</dbReference>
<feature type="domain" description="TonB-dependent receptor plug" evidence="15">
    <location>
        <begin position="69"/>
        <end position="174"/>
    </location>
</feature>
<dbReference type="PROSITE" id="PS52016">
    <property type="entry name" value="TONB_DEPENDENT_REC_3"/>
    <property type="match status" value="1"/>
</dbReference>
<evidence type="ECO:0000259" key="14">
    <source>
        <dbReference type="Pfam" id="PF00593"/>
    </source>
</evidence>
<evidence type="ECO:0000256" key="2">
    <source>
        <dbReference type="ARBA" id="ARBA00022448"/>
    </source>
</evidence>
<evidence type="ECO:0000256" key="12">
    <source>
        <dbReference type="RuleBase" id="RU003357"/>
    </source>
</evidence>
<keyword evidence="6" id="KW-0408">Iron</keyword>
<dbReference type="EMBL" id="WODC01000017">
    <property type="protein sequence ID" value="MUM78882.1"/>
    <property type="molecule type" value="Genomic_DNA"/>
</dbReference>
<evidence type="ECO:0000256" key="3">
    <source>
        <dbReference type="ARBA" id="ARBA00022452"/>
    </source>
</evidence>
<keyword evidence="2 11" id="KW-0813">Transport</keyword>
<dbReference type="AlphaFoldDB" id="A0A7K1KSG9"/>
<evidence type="ECO:0000259" key="15">
    <source>
        <dbReference type="Pfam" id="PF07715"/>
    </source>
</evidence>
<dbReference type="InterPro" id="IPR039426">
    <property type="entry name" value="TonB-dep_rcpt-like"/>
</dbReference>
<sequence>MYRGRDHRVPKHLRTTLKHLVTATLYCVLLSIPALAGAADKEKEPEQEGEKSYQLPSVVVTADKSSKDVQKTPIAMTVFTEQDLEDNNIKTIRDALARVPSLMQVEDIGGNTKLSFRGALSSTGTETSPLVMYIDGVPVDSYSFLDANLLNIERIEVLRGAQSSIYGKNAFGGVVNIISKKPDNELQGKAFADAGTEESYGFGGVVSGPIVEDKLFFSLAGSHAHSSGFMDHPNSSDSNLERNVRLKGQMRLLPTDESELNLHMDYTAKRDGFIPYALGKSASLESPAADSDYRDEDIVNMALHGAVDFEHLTFKSITTYRNDIMKSSLDTKPIYGPAVGGLSNYHDVSSEYTQELRLQSREDKENSFNWLAGLYGGYRDFDRKEFNLVMGGVEITDYPYQEKTLDFAPFAQVEIPLAEAFTLTGGLRWQYVKRNASLHYELFQVPQYEVNPSDSWSEWLPRLVLSYDISDEHMIYAGVNKSFLPGGYNRQNTVSTVKYTYDSQTAWNYELGAKTSWLDKRLNANLTLFYSKYKDMQVRQWDAIAVSTFAENAGAATAYGAELDLDMQISSELRAMAAVGYTHAKYDDFISKSFAGTDVDYSGKKVENTPNYTGNVSLVYRHGSGLMAQLGAQYAGKMYWAADNIDSRDPVITANAKVGYEAESFDVYLYSTNLFDERYANAYGGANLDIVIMAPPREVGLQFNYRW</sequence>
<accession>A0A7K1KSG9</accession>
<comment type="subcellular location">
    <subcellularLocation>
        <location evidence="1 11">Cell outer membrane</location>
        <topology evidence="1 11">Multi-pass membrane protein</topology>
    </subcellularLocation>
</comment>
<evidence type="ECO:0000256" key="13">
    <source>
        <dbReference type="SAM" id="SignalP"/>
    </source>
</evidence>
<proteinExistence type="inferred from homology"/>
<feature type="chain" id="PRO_5029492464" evidence="13">
    <location>
        <begin position="39"/>
        <end position="707"/>
    </location>
</feature>
<keyword evidence="9 11" id="KW-0472">Membrane</keyword>
<comment type="caution">
    <text evidence="16">The sequence shown here is derived from an EMBL/GenBank/DDBJ whole genome shotgun (WGS) entry which is preliminary data.</text>
</comment>
<keyword evidence="13" id="KW-0732">Signal</keyword>
<organism evidence="16 17">
    <name type="scientific">Pseudodesulfovibrio alkaliphilus</name>
    <dbReference type="NCBI Taxonomy" id="2661613"/>
    <lineage>
        <taxon>Bacteria</taxon>
        <taxon>Pseudomonadati</taxon>
        <taxon>Thermodesulfobacteriota</taxon>
        <taxon>Desulfovibrionia</taxon>
        <taxon>Desulfovibrionales</taxon>
        <taxon>Desulfovibrionaceae</taxon>
    </lineage>
</organism>
<evidence type="ECO:0000256" key="4">
    <source>
        <dbReference type="ARBA" id="ARBA00022496"/>
    </source>
</evidence>
<keyword evidence="8 12" id="KW-0798">TonB box</keyword>
<dbReference type="InterPro" id="IPR012910">
    <property type="entry name" value="Plug_dom"/>
</dbReference>
<evidence type="ECO:0000256" key="9">
    <source>
        <dbReference type="ARBA" id="ARBA00023136"/>
    </source>
</evidence>
<protein>
    <submittedName>
        <fullName evidence="16">TonB-dependent receptor</fullName>
    </submittedName>
</protein>
<keyword evidence="17" id="KW-1185">Reference proteome</keyword>
<dbReference type="GO" id="GO:0009279">
    <property type="term" value="C:cell outer membrane"/>
    <property type="evidence" value="ECO:0007669"/>
    <property type="project" value="UniProtKB-SubCell"/>
</dbReference>
<dbReference type="Proteomes" id="UP000461162">
    <property type="component" value="Unassembled WGS sequence"/>
</dbReference>
<keyword evidence="7" id="KW-0406">Ion transport</keyword>
<comment type="similarity">
    <text evidence="11 12">Belongs to the TonB-dependent receptor family.</text>
</comment>
<feature type="domain" description="TonB-dependent receptor-like beta-barrel" evidence="14">
    <location>
        <begin position="312"/>
        <end position="674"/>
    </location>
</feature>
<evidence type="ECO:0000256" key="7">
    <source>
        <dbReference type="ARBA" id="ARBA00023065"/>
    </source>
</evidence>
<feature type="signal peptide" evidence="13">
    <location>
        <begin position="1"/>
        <end position="38"/>
    </location>
</feature>
<dbReference type="Gene3D" id="2.40.170.20">
    <property type="entry name" value="TonB-dependent receptor, beta-barrel domain"/>
    <property type="match status" value="1"/>
</dbReference>
<dbReference type="Pfam" id="PF07715">
    <property type="entry name" value="Plug"/>
    <property type="match status" value="1"/>
</dbReference>
<keyword evidence="5 11" id="KW-0812">Transmembrane</keyword>
<dbReference type="PANTHER" id="PTHR32552:SF81">
    <property type="entry name" value="TONB-DEPENDENT OUTER MEMBRANE RECEPTOR"/>
    <property type="match status" value="1"/>
</dbReference>